<gene>
    <name evidence="12" type="ORF">P4O66_020814</name>
</gene>
<keyword evidence="5" id="KW-0597">Phosphoprotein</keyword>
<comment type="caution">
    <text evidence="12">The sequence shown here is derived from an EMBL/GenBank/DDBJ whole genome shotgun (WGS) entry which is preliminary data.</text>
</comment>
<evidence type="ECO:0000313" key="13">
    <source>
        <dbReference type="Proteomes" id="UP001239994"/>
    </source>
</evidence>
<evidence type="ECO:0000256" key="5">
    <source>
        <dbReference type="ARBA" id="ARBA00022553"/>
    </source>
</evidence>
<organism evidence="12 13">
    <name type="scientific">Electrophorus voltai</name>
    <dbReference type="NCBI Taxonomy" id="2609070"/>
    <lineage>
        <taxon>Eukaryota</taxon>
        <taxon>Metazoa</taxon>
        <taxon>Chordata</taxon>
        <taxon>Craniata</taxon>
        <taxon>Vertebrata</taxon>
        <taxon>Euteleostomi</taxon>
        <taxon>Actinopterygii</taxon>
        <taxon>Neopterygii</taxon>
        <taxon>Teleostei</taxon>
        <taxon>Ostariophysi</taxon>
        <taxon>Gymnotiformes</taxon>
        <taxon>Gymnotoidei</taxon>
        <taxon>Gymnotidae</taxon>
        <taxon>Electrophorus</taxon>
    </lineage>
</organism>
<dbReference type="EMBL" id="JAROKS010000005">
    <property type="protein sequence ID" value="KAK1803801.1"/>
    <property type="molecule type" value="Genomic_DNA"/>
</dbReference>
<reference evidence="12" key="1">
    <citation type="submission" date="2023-03" db="EMBL/GenBank/DDBJ databases">
        <title>Electrophorus voltai genome.</title>
        <authorList>
            <person name="Bian C."/>
        </authorList>
    </citation>
    <scope>NUCLEOTIDE SEQUENCE</scope>
    <source>
        <strain evidence="12">CB-2022</strain>
        <tissue evidence="12">Muscle</tissue>
    </source>
</reference>
<protein>
    <recommendedName>
        <fullName evidence="3">DAZ-associated protein 2</fullName>
    </recommendedName>
    <alternativeName>
        <fullName evidence="8">Deleted in azoospermia-associated protein 2</fullName>
    </alternativeName>
    <alternativeName>
        <fullName evidence="9">Proline-rich transcript in brain protein</fullName>
    </alternativeName>
</protein>
<keyword evidence="4" id="KW-0963">Cytoplasm</keyword>
<proteinExistence type="predicted"/>
<keyword evidence="7" id="KW-0539">Nucleus</keyword>
<feature type="region of interest" description="Disordered" evidence="11">
    <location>
        <begin position="1"/>
        <end position="41"/>
    </location>
</feature>
<evidence type="ECO:0000256" key="3">
    <source>
        <dbReference type="ARBA" id="ARBA00014066"/>
    </source>
</evidence>
<comment type="subcellular location">
    <subcellularLocation>
        <location evidence="1">Cytoplasm</location>
        <location evidence="1">Stress granule</location>
    </subcellularLocation>
    <subcellularLocation>
        <location evidence="2">Nucleus speckle</location>
    </subcellularLocation>
</comment>
<comment type="function">
    <text evidence="10">In unstressed cells, promotes SIAH1-mediated polyubiquitination and degradation of the serine/threonine-protein kinase HIPK2, probably by acting as a loading factor that potentiates complex formation between HIPK2 and ubiquitin ligase SIAH1. In response to DNA damage, localizes to the nucleus following phosphorylation by HIPK2 and modulates the expression of a subset of TP53/p53 target genes by binding to TP53 at target gene promoters. This limits the expression of a number of cell death-mediating TP53 target genes, reducing DNA damage-induced cell death. Enhances the binding of transcription factor TCF7L2/TCF4, a Wnt signaling pathway effector, to the promoters of target genes. Plays a role in stress granule formation.</text>
</comment>
<feature type="non-terminal residue" evidence="12">
    <location>
        <position position="201"/>
    </location>
</feature>
<dbReference type="PANTHER" id="PTHR31638">
    <property type="entry name" value="DAZ-ASSOCIATED PROTEIN 2"/>
    <property type="match status" value="1"/>
</dbReference>
<dbReference type="Pfam" id="PF11029">
    <property type="entry name" value="DAZAP2"/>
    <property type="match status" value="1"/>
</dbReference>
<evidence type="ECO:0000256" key="2">
    <source>
        <dbReference type="ARBA" id="ARBA00004324"/>
    </source>
</evidence>
<dbReference type="GO" id="GO:0016607">
    <property type="term" value="C:nuclear speck"/>
    <property type="evidence" value="ECO:0007669"/>
    <property type="project" value="UniProtKB-SubCell"/>
</dbReference>
<dbReference type="InterPro" id="IPR022730">
    <property type="entry name" value="DAZ_assoc-2"/>
</dbReference>
<dbReference type="AlphaFoldDB" id="A0AAD8ZSF6"/>
<accession>A0AAD8ZSF6</accession>
<name>A0AAD8ZSF6_9TELE</name>
<evidence type="ECO:0000256" key="11">
    <source>
        <dbReference type="SAM" id="MobiDB-lite"/>
    </source>
</evidence>
<evidence type="ECO:0000256" key="8">
    <source>
        <dbReference type="ARBA" id="ARBA00032174"/>
    </source>
</evidence>
<sequence length="201" mass="21102">LAVSLRGNDDVNQKVTPLAEMSAAKKNNPTGVGPGSYPQQAVYPQQSTAPIYPPAMQIPPPPQAPPYSDAPPAYSEIYQSRYMHPPQAPGQLPPMTTAYPATQMYMPMPQTVPVGAMAPNIPMAYYPMGPVYPPGSTVLVDGGFDAGARFGPGTSASIPPPPPGHAPNAAQLAAMQGANVMMTQRKNNFFMGGSSGGYTIW</sequence>
<evidence type="ECO:0000256" key="9">
    <source>
        <dbReference type="ARBA" id="ARBA00034352"/>
    </source>
</evidence>
<dbReference type="GO" id="GO:0010494">
    <property type="term" value="C:cytoplasmic stress granule"/>
    <property type="evidence" value="ECO:0007669"/>
    <property type="project" value="UniProtKB-SubCell"/>
</dbReference>
<evidence type="ECO:0000256" key="6">
    <source>
        <dbReference type="ARBA" id="ARBA00022843"/>
    </source>
</evidence>
<evidence type="ECO:0000313" key="12">
    <source>
        <dbReference type="EMBL" id="KAK1803801.1"/>
    </source>
</evidence>
<keyword evidence="6" id="KW-0832">Ubl conjugation</keyword>
<keyword evidence="13" id="KW-1185">Reference proteome</keyword>
<dbReference type="PANTHER" id="PTHR31638:SF3">
    <property type="entry name" value="DAZ-ASSOCIATED PROTEIN 2"/>
    <property type="match status" value="1"/>
</dbReference>
<evidence type="ECO:0000256" key="10">
    <source>
        <dbReference type="ARBA" id="ARBA00045449"/>
    </source>
</evidence>
<evidence type="ECO:0000256" key="4">
    <source>
        <dbReference type="ARBA" id="ARBA00022490"/>
    </source>
</evidence>
<evidence type="ECO:0000256" key="7">
    <source>
        <dbReference type="ARBA" id="ARBA00023242"/>
    </source>
</evidence>
<evidence type="ECO:0000256" key="1">
    <source>
        <dbReference type="ARBA" id="ARBA00004210"/>
    </source>
</evidence>
<dbReference type="Proteomes" id="UP001239994">
    <property type="component" value="Unassembled WGS sequence"/>
</dbReference>